<dbReference type="AlphaFoldDB" id="A0AAV4TJB4"/>
<reference evidence="1 2" key="1">
    <citation type="submission" date="2021-06" db="EMBL/GenBank/DDBJ databases">
        <title>Caerostris extrusa draft genome.</title>
        <authorList>
            <person name="Kono N."/>
            <person name="Arakawa K."/>
        </authorList>
    </citation>
    <scope>NUCLEOTIDE SEQUENCE [LARGE SCALE GENOMIC DNA]</scope>
</reference>
<dbReference type="Proteomes" id="UP001054945">
    <property type="component" value="Unassembled WGS sequence"/>
</dbReference>
<dbReference type="EMBL" id="BPLR01011323">
    <property type="protein sequence ID" value="GIY45809.1"/>
    <property type="molecule type" value="Genomic_DNA"/>
</dbReference>
<name>A0AAV4TJB4_CAEEX</name>
<comment type="caution">
    <text evidence="1">The sequence shown here is derived from an EMBL/GenBank/DDBJ whole genome shotgun (WGS) entry which is preliminary data.</text>
</comment>
<evidence type="ECO:0000313" key="2">
    <source>
        <dbReference type="Proteomes" id="UP001054945"/>
    </source>
</evidence>
<organism evidence="1 2">
    <name type="scientific">Caerostris extrusa</name>
    <name type="common">Bark spider</name>
    <name type="synonym">Caerostris bankana</name>
    <dbReference type="NCBI Taxonomy" id="172846"/>
    <lineage>
        <taxon>Eukaryota</taxon>
        <taxon>Metazoa</taxon>
        <taxon>Ecdysozoa</taxon>
        <taxon>Arthropoda</taxon>
        <taxon>Chelicerata</taxon>
        <taxon>Arachnida</taxon>
        <taxon>Araneae</taxon>
        <taxon>Araneomorphae</taxon>
        <taxon>Entelegynae</taxon>
        <taxon>Araneoidea</taxon>
        <taxon>Araneidae</taxon>
        <taxon>Caerostris</taxon>
    </lineage>
</organism>
<sequence length="110" mass="12655">MNPHHCDLCHSNKHHFLRFRKRLEALKPRVIPSYLKVLVLNFAAIWSSKETGSNFFQDNAFGLVKERVSIVADDMMGLFMSSVLKTGTGFRNDDFVFMMIVNSILRFTGN</sequence>
<evidence type="ECO:0000313" key="1">
    <source>
        <dbReference type="EMBL" id="GIY45809.1"/>
    </source>
</evidence>
<proteinExistence type="predicted"/>
<keyword evidence="2" id="KW-1185">Reference proteome</keyword>
<protein>
    <submittedName>
        <fullName evidence="1">Uncharacterized protein</fullName>
    </submittedName>
</protein>
<accession>A0AAV4TJB4</accession>
<gene>
    <name evidence="1" type="ORF">CEXT_462911</name>
</gene>